<comment type="caution">
    <text evidence="1">The sequence shown here is derived from an EMBL/GenBank/DDBJ whole genome shotgun (WGS) entry which is preliminary data.</text>
</comment>
<name>A0ACB8BV86_9AGAM</name>
<keyword evidence="2" id="KW-1185">Reference proteome</keyword>
<organism evidence="1 2">
    <name type="scientific">Leucogyrophana mollusca</name>
    <dbReference type="NCBI Taxonomy" id="85980"/>
    <lineage>
        <taxon>Eukaryota</taxon>
        <taxon>Fungi</taxon>
        <taxon>Dikarya</taxon>
        <taxon>Basidiomycota</taxon>
        <taxon>Agaricomycotina</taxon>
        <taxon>Agaricomycetes</taxon>
        <taxon>Agaricomycetidae</taxon>
        <taxon>Boletales</taxon>
        <taxon>Boletales incertae sedis</taxon>
        <taxon>Leucogyrophana</taxon>
    </lineage>
</organism>
<dbReference type="Proteomes" id="UP000790709">
    <property type="component" value="Unassembled WGS sequence"/>
</dbReference>
<evidence type="ECO:0000313" key="1">
    <source>
        <dbReference type="EMBL" id="KAH7929856.1"/>
    </source>
</evidence>
<proteinExistence type="predicted"/>
<accession>A0ACB8BV86</accession>
<sequence>MGALLWFRTVVYSIVSLFAVVVLGLCGYFTSLVPPHYDSHDPTVVSIYLGLATAVLTLALLPAFLLLGRVLPGLFLFTIVSEVVWAFLLTVLWAATAGEVVAIWGRMFPGGCLAYDIPVCSEFSAIAAFSFLNFIALLAYGAILIIYASVSSARGKGIWTSSVQAVSPPTPSPVSGVPGTVPVTQYPVSGAPGPFYNYPGHPAGTPPANFPPHPQYGSYYGPPSMPGQPQYSYPGYAPGSSTPNMFHQQPGYYPGYPPQNAQPPSSAAQGSPQPTPSQDEVQVRPTESQKQVPTSSDHQVLSTEVQDHSAPV</sequence>
<evidence type="ECO:0000313" key="2">
    <source>
        <dbReference type="Proteomes" id="UP000790709"/>
    </source>
</evidence>
<dbReference type="EMBL" id="MU266337">
    <property type="protein sequence ID" value="KAH7929856.1"/>
    <property type="molecule type" value="Genomic_DNA"/>
</dbReference>
<reference evidence="1" key="1">
    <citation type="journal article" date="2021" name="New Phytol.">
        <title>Evolutionary innovations through gain and loss of genes in the ectomycorrhizal Boletales.</title>
        <authorList>
            <person name="Wu G."/>
            <person name="Miyauchi S."/>
            <person name="Morin E."/>
            <person name="Kuo A."/>
            <person name="Drula E."/>
            <person name="Varga T."/>
            <person name="Kohler A."/>
            <person name="Feng B."/>
            <person name="Cao Y."/>
            <person name="Lipzen A."/>
            <person name="Daum C."/>
            <person name="Hundley H."/>
            <person name="Pangilinan J."/>
            <person name="Johnson J."/>
            <person name="Barry K."/>
            <person name="LaButti K."/>
            <person name="Ng V."/>
            <person name="Ahrendt S."/>
            <person name="Min B."/>
            <person name="Choi I.G."/>
            <person name="Park H."/>
            <person name="Plett J.M."/>
            <person name="Magnuson J."/>
            <person name="Spatafora J.W."/>
            <person name="Nagy L.G."/>
            <person name="Henrissat B."/>
            <person name="Grigoriev I.V."/>
            <person name="Yang Z.L."/>
            <person name="Xu J."/>
            <person name="Martin F.M."/>
        </authorList>
    </citation>
    <scope>NUCLEOTIDE SEQUENCE</scope>
    <source>
        <strain evidence="1">KUC20120723A-06</strain>
    </source>
</reference>
<gene>
    <name evidence="1" type="ORF">BV22DRAFT_1029048</name>
</gene>
<protein>
    <submittedName>
        <fullName evidence="1">Uncharacterized protein</fullName>
    </submittedName>
</protein>